<keyword evidence="3" id="KW-1185">Reference proteome</keyword>
<sequence length="323" mass="36819">MSKTPQGTPSRPRRRISGKGADAKYLFSSPYGGKSPFPMPILLPEQYNEGTQIDKQNEKSHIEIFDKSVVKELEIPPVGTEITNQPFFNDEMRIDFLNGLKSFEKQMNKLNQMNSTVVELNESLGAYLFGLYQNAWCVNLTDSGEFVEKMEKIKQINKLKDEVENLKNQISLKKEEENNRRKSTMPPPSIPRLSMINRSSLTGRAGKRVSVQTHPISKPGPKKSFLKAGSRSRAWNTSTNSNAITRPSRNGLGLSIDYATKFQVDDSVDSMSDTSEVQTLNTIRRLQERRSENVFTRVSARSRNNRTERNSESWQVKHNKPFR</sequence>
<accession>A0AAV5R1X9</accession>
<dbReference type="EMBL" id="BTGB01000001">
    <property type="protein sequence ID" value="GMM45007.1"/>
    <property type="molecule type" value="Genomic_DNA"/>
</dbReference>
<comment type="caution">
    <text evidence="2">The sequence shown here is derived from an EMBL/GenBank/DDBJ whole genome shotgun (WGS) entry which is preliminary data.</text>
</comment>
<feature type="compositionally biased region" description="Polar residues" evidence="1">
    <location>
        <begin position="233"/>
        <end position="248"/>
    </location>
</feature>
<evidence type="ECO:0000313" key="3">
    <source>
        <dbReference type="Proteomes" id="UP001378960"/>
    </source>
</evidence>
<dbReference type="Pfam" id="PF08653">
    <property type="entry name" value="DASH_Dam1"/>
    <property type="match status" value="1"/>
</dbReference>
<feature type="region of interest" description="Disordered" evidence="1">
    <location>
        <begin position="1"/>
        <end position="27"/>
    </location>
</feature>
<dbReference type="GO" id="GO:0042729">
    <property type="term" value="C:DASH complex"/>
    <property type="evidence" value="ECO:0007669"/>
    <property type="project" value="InterPro"/>
</dbReference>
<organism evidence="2 3">
    <name type="scientific">Pichia kluyveri</name>
    <name type="common">Yeast</name>
    <dbReference type="NCBI Taxonomy" id="36015"/>
    <lineage>
        <taxon>Eukaryota</taxon>
        <taxon>Fungi</taxon>
        <taxon>Dikarya</taxon>
        <taxon>Ascomycota</taxon>
        <taxon>Saccharomycotina</taxon>
        <taxon>Pichiomycetes</taxon>
        <taxon>Pichiales</taxon>
        <taxon>Pichiaceae</taxon>
        <taxon>Pichia</taxon>
    </lineage>
</organism>
<name>A0AAV5R1X9_PICKL</name>
<evidence type="ECO:0008006" key="4">
    <source>
        <dbReference type="Google" id="ProtNLM"/>
    </source>
</evidence>
<dbReference type="InterPro" id="IPR013962">
    <property type="entry name" value="DASH_Dam1"/>
</dbReference>
<evidence type="ECO:0000313" key="2">
    <source>
        <dbReference type="EMBL" id="GMM45007.1"/>
    </source>
</evidence>
<reference evidence="2 3" key="1">
    <citation type="journal article" date="2023" name="Elife">
        <title>Identification of key yeast species and microbe-microbe interactions impacting larval growth of Drosophila in the wild.</title>
        <authorList>
            <person name="Mure A."/>
            <person name="Sugiura Y."/>
            <person name="Maeda R."/>
            <person name="Honda K."/>
            <person name="Sakurai N."/>
            <person name="Takahashi Y."/>
            <person name="Watada M."/>
            <person name="Katoh T."/>
            <person name="Gotoh A."/>
            <person name="Gotoh Y."/>
            <person name="Taniguchi I."/>
            <person name="Nakamura K."/>
            <person name="Hayashi T."/>
            <person name="Katayama T."/>
            <person name="Uemura T."/>
            <person name="Hattori Y."/>
        </authorList>
    </citation>
    <scope>NUCLEOTIDE SEQUENCE [LARGE SCALE GENOMIC DNA]</scope>
    <source>
        <strain evidence="2 3">PK-24</strain>
    </source>
</reference>
<proteinExistence type="predicted"/>
<dbReference type="Proteomes" id="UP001378960">
    <property type="component" value="Unassembled WGS sequence"/>
</dbReference>
<dbReference type="GO" id="GO:0008608">
    <property type="term" value="P:attachment of spindle microtubules to kinetochore"/>
    <property type="evidence" value="ECO:0007669"/>
    <property type="project" value="InterPro"/>
</dbReference>
<gene>
    <name evidence="2" type="ORF">DAPK24_015820</name>
</gene>
<feature type="region of interest" description="Disordered" evidence="1">
    <location>
        <begin position="295"/>
        <end position="323"/>
    </location>
</feature>
<protein>
    <recommendedName>
        <fullName evidence="4">DASH complex subunit DAM1</fullName>
    </recommendedName>
</protein>
<dbReference type="GO" id="GO:0072686">
    <property type="term" value="C:mitotic spindle"/>
    <property type="evidence" value="ECO:0007669"/>
    <property type="project" value="InterPro"/>
</dbReference>
<evidence type="ECO:0000256" key="1">
    <source>
        <dbReference type="SAM" id="MobiDB-lite"/>
    </source>
</evidence>
<feature type="region of interest" description="Disordered" evidence="1">
    <location>
        <begin position="172"/>
        <end position="252"/>
    </location>
</feature>
<dbReference type="AlphaFoldDB" id="A0AAV5R1X9"/>